<dbReference type="PROSITE" id="PS51186">
    <property type="entry name" value="GNAT"/>
    <property type="match status" value="1"/>
</dbReference>
<dbReference type="AlphaFoldDB" id="A0A0F8A2N2"/>
<dbReference type="EMBL" id="KQ030508">
    <property type="protein sequence ID" value="KJZ77122.1"/>
    <property type="molecule type" value="Genomic_DNA"/>
</dbReference>
<name>A0A0F8A2N2_9HYPO</name>
<organism evidence="4 5">
    <name type="scientific">Hirsutella minnesotensis 3608</name>
    <dbReference type="NCBI Taxonomy" id="1043627"/>
    <lineage>
        <taxon>Eukaryota</taxon>
        <taxon>Fungi</taxon>
        <taxon>Dikarya</taxon>
        <taxon>Ascomycota</taxon>
        <taxon>Pezizomycotina</taxon>
        <taxon>Sordariomycetes</taxon>
        <taxon>Hypocreomycetidae</taxon>
        <taxon>Hypocreales</taxon>
        <taxon>Ophiocordycipitaceae</taxon>
        <taxon>Hirsutella</taxon>
    </lineage>
</organism>
<feature type="domain" description="N-acetyltransferase" evidence="3">
    <location>
        <begin position="26"/>
        <end position="183"/>
    </location>
</feature>
<keyword evidence="5" id="KW-1185">Reference proteome</keyword>
<dbReference type="Proteomes" id="UP000054481">
    <property type="component" value="Unassembled WGS sequence"/>
</dbReference>
<evidence type="ECO:0000259" key="3">
    <source>
        <dbReference type="PROSITE" id="PS51186"/>
    </source>
</evidence>
<proteinExistence type="predicted"/>
<dbReference type="CDD" id="cd04301">
    <property type="entry name" value="NAT_SF"/>
    <property type="match status" value="1"/>
</dbReference>
<accession>A0A0F8A2N2</accession>
<dbReference type="InterPro" id="IPR050832">
    <property type="entry name" value="Bact_Acetyltransf"/>
</dbReference>
<dbReference type="GO" id="GO:0016747">
    <property type="term" value="F:acyltransferase activity, transferring groups other than amino-acyl groups"/>
    <property type="evidence" value="ECO:0007669"/>
    <property type="project" value="InterPro"/>
</dbReference>
<dbReference type="Pfam" id="PF00583">
    <property type="entry name" value="Acetyltransf_1"/>
    <property type="match status" value="1"/>
</dbReference>
<evidence type="ECO:0000313" key="5">
    <source>
        <dbReference type="Proteomes" id="UP000054481"/>
    </source>
</evidence>
<dbReference type="SUPFAM" id="SSF55729">
    <property type="entry name" value="Acyl-CoA N-acyltransferases (Nat)"/>
    <property type="match status" value="1"/>
</dbReference>
<dbReference type="InterPro" id="IPR016181">
    <property type="entry name" value="Acyl_CoA_acyltransferase"/>
</dbReference>
<dbReference type="PANTHER" id="PTHR43877:SF2">
    <property type="entry name" value="AMINOALKYLPHOSPHONATE N-ACETYLTRANSFERASE-RELATED"/>
    <property type="match status" value="1"/>
</dbReference>
<gene>
    <name evidence="4" type="ORF">HIM_03443</name>
</gene>
<evidence type="ECO:0000256" key="2">
    <source>
        <dbReference type="ARBA" id="ARBA00023315"/>
    </source>
</evidence>
<keyword evidence="1" id="KW-0808">Transferase</keyword>
<dbReference type="InterPro" id="IPR000182">
    <property type="entry name" value="GNAT_dom"/>
</dbReference>
<sequence>MDHPYQLTTVKDGPDTDRLLPSLTELLLHCVNDDPAVSSIGFLAPLADHVATNYWRGLLSSAKSHDADTTVLVATVRGSDNVVATAQIVRMLKETHSHRGEVRKLLVHPAHRRGGLGRLMMTAAEEHARVNLGLEMLVLDTATQTPAREFYLKTTWTEWGRCPDYAKYADGAKGECSFFVKMLEGSDRPPREVDVSTPQALVDNKVEAEKRDLVNLDLNA</sequence>
<evidence type="ECO:0000313" key="4">
    <source>
        <dbReference type="EMBL" id="KJZ77122.1"/>
    </source>
</evidence>
<keyword evidence="2" id="KW-0012">Acyltransferase</keyword>
<dbReference type="OrthoDB" id="41532at2759"/>
<evidence type="ECO:0000256" key="1">
    <source>
        <dbReference type="ARBA" id="ARBA00022679"/>
    </source>
</evidence>
<dbReference type="PANTHER" id="PTHR43877">
    <property type="entry name" value="AMINOALKYLPHOSPHONATE N-ACETYLTRANSFERASE-RELATED-RELATED"/>
    <property type="match status" value="1"/>
</dbReference>
<reference evidence="4 5" key="1">
    <citation type="journal article" date="2014" name="Genome Biol. Evol.">
        <title>Comparative genomics and transcriptomics analyses reveal divergent lifestyle features of nematode endoparasitic fungus Hirsutella minnesotensis.</title>
        <authorList>
            <person name="Lai Y."/>
            <person name="Liu K."/>
            <person name="Zhang X."/>
            <person name="Zhang X."/>
            <person name="Li K."/>
            <person name="Wang N."/>
            <person name="Shu C."/>
            <person name="Wu Y."/>
            <person name="Wang C."/>
            <person name="Bushley K.E."/>
            <person name="Xiang M."/>
            <person name="Liu X."/>
        </authorList>
    </citation>
    <scope>NUCLEOTIDE SEQUENCE [LARGE SCALE GENOMIC DNA]</scope>
    <source>
        <strain evidence="4 5">3608</strain>
    </source>
</reference>
<dbReference type="Gene3D" id="3.40.630.30">
    <property type="match status" value="1"/>
</dbReference>
<protein>
    <recommendedName>
        <fullName evidence="3">N-acetyltransferase domain-containing protein</fullName>
    </recommendedName>
</protein>